<gene>
    <name evidence="1" type="ORF">S01H1_28284</name>
</gene>
<comment type="caution">
    <text evidence="1">The sequence shown here is derived from an EMBL/GenBank/DDBJ whole genome shotgun (WGS) entry which is preliminary data.</text>
</comment>
<dbReference type="AlphaFoldDB" id="X0TRF0"/>
<reference evidence="1" key="1">
    <citation type="journal article" date="2014" name="Front. Microbiol.">
        <title>High frequency of phylogenetically diverse reductive dehalogenase-homologous genes in deep subseafloor sedimentary metagenomes.</title>
        <authorList>
            <person name="Kawai M."/>
            <person name="Futagami T."/>
            <person name="Toyoda A."/>
            <person name="Takaki Y."/>
            <person name="Nishi S."/>
            <person name="Hori S."/>
            <person name="Arai W."/>
            <person name="Tsubouchi T."/>
            <person name="Morono Y."/>
            <person name="Uchiyama I."/>
            <person name="Ito T."/>
            <person name="Fujiyama A."/>
            <person name="Inagaki F."/>
            <person name="Takami H."/>
        </authorList>
    </citation>
    <scope>NUCLEOTIDE SEQUENCE</scope>
    <source>
        <strain evidence="1">Expedition CK06-06</strain>
    </source>
</reference>
<evidence type="ECO:0000313" key="1">
    <source>
        <dbReference type="EMBL" id="GAF96138.1"/>
    </source>
</evidence>
<name>X0TRF0_9ZZZZ</name>
<sequence length="278" mass="31191">WYQNGKVFILLIDVRDDYVPDSSETFVAGYFDPLDQTQSGNKANIIYLDTNPGRLSGTDIRHQIGTLAHEYQHLIHYGQDTDEDTWVDEGLSELSPVLMGLPHREFTHYLTDTNMRLDSFDGELADYARCGLFFLYTWVQLGTQFIKDLIVNTENGTSGFNQTLSRYSQPSIDEFVLDWHLANFIQSEGVYGYGGLFSIPQPVMHDVITTFPQDDIGGSVVRLGARWTSITGGRNLYLSASRSGSEPHLTLLNGNDRTRIPAPQLFTAGFQDPTFGTA</sequence>
<feature type="non-terminal residue" evidence="1">
    <location>
        <position position="1"/>
    </location>
</feature>
<dbReference type="EMBL" id="BARS01017277">
    <property type="protein sequence ID" value="GAF96138.1"/>
    <property type="molecule type" value="Genomic_DNA"/>
</dbReference>
<accession>X0TRF0</accession>
<protein>
    <submittedName>
        <fullName evidence="1">Uncharacterized protein</fullName>
    </submittedName>
</protein>
<proteinExistence type="predicted"/>
<feature type="non-terminal residue" evidence="1">
    <location>
        <position position="278"/>
    </location>
</feature>
<organism evidence="1">
    <name type="scientific">marine sediment metagenome</name>
    <dbReference type="NCBI Taxonomy" id="412755"/>
    <lineage>
        <taxon>unclassified sequences</taxon>
        <taxon>metagenomes</taxon>
        <taxon>ecological metagenomes</taxon>
    </lineage>
</organism>